<organism evidence="1 2">
    <name type="scientific">Endozoicomonas montiporae CL-33</name>
    <dbReference type="NCBI Taxonomy" id="570277"/>
    <lineage>
        <taxon>Bacteria</taxon>
        <taxon>Pseudomonadati</taxon>
        <taxon>Pseudomonadota</taxon>
        <taxon>Gammaproteobacteria</taxon>
        <taxon>Oceanospirillales</taxon>
        <taxon>Endozoicomonadaceae</taxon>
        <taxon>Endozoicomonas</taxon>
    </lineage>
</organism>
<sequence>MREEGVFAVCARDHHWQSWQELSSCIIGKETNKATFAPAFIVRQFQHIKYQDQTNLLVGGNIADQGSVTGRVYDLYSMPSSLSQRLSRVTQVIDAGLEQQERLSLALNKMFGAGYDKHFVSGIKDSIIQRFSANAQQIIQQTLLDVERKEAKALREQAVDELQEEARLLFLDTQRKYQHDLPLFKALIKGEPALYKT</sequence>
<dbReference type="STRING" id="570277.EZMO1_3789"/>
<name>A0A142BG63_9GAMM</name>
<dbReference type="AlphaFoldDB" id="A0A142BG63"/>
<reference evidence="1 2" key="1">
    <citation type="journal article" date="2016" name="Front. Microbiol.">
        <title>Genomic Insight into the Host-Endosymbiont Relationship of Endozoicomonas montiporae CL-33(T) with its Coral Host.</title>
        <authorList>
            <person name="Ding J.-Y."/>
            <person name="Shiu J.-H."/>
            <person name="Chen W.-M."/>
            <person name="Chiang Y.-R."/>
            <person name="Tang S.-L."/>
        </authorList>
    </citation>
    <scope>NUCLEOTIDE SEQUENCE [LARGE SCALE GENOMIC DNA]</scope>
    <source>
        <strain evidence="1 2">CL-33</strain>
    </source>
</reference>
<dbReference type="InterPro" id="IPR013381">
    <property type="entry name" value="CRISPR-assoc_prot_Cse1"/>
</dbReference>
<dbReference type="EMBL" id="CP013251">
    <property type="protein sequence ID" value="AMO57739.1"/>
    <property type="molecule type" value="Genomic_DNA"/>
</dbReference>
<evidence type="ECO:0000313" key="1">
    <source>
        <dbReference type="EMBL" id="AMO57739.1"/>
    </source>
</evidence>
<gene>
    <name evidence="1" type="ORF">EZMO1_3789</name>
</gene>
<protein>
    <submittedName>
        <fullName evidence="1">Uncharacterized protein</fullName>
    </submittedName>
</protein>
<dbReference type="RefSeq" id="WP_236632019.1">
    <property type="nucleotide sequence ID" value="NZ_CP013251.1"/>
</dbReference>
<dbReference type="Proteomes" id="UP000071065">
    <property type="component" value="Chromosome"/>
</dbReference>
<accession>A0A142BG63</accession>
<dbReference type="PATRIC" id="fig|570277.3.peg.4086"/>
<dbReference type="KEGG" id="emp:EZMO1_3789"/>
<dbReference type="Pfam" id="PF09481">
    <property type="entry name" value="CRISPR_Cse1"/>
    <property type="match status" value="1"/>
</dbReference>
<proteinExistence type="predicted"/>
<evidence type="ECO:0000313" key="2">
    <source>
        <dbReference type="Proteomes" id="UP000071065"/>
    </source>
</evidence>